<evidence type="ECO:0008006" key="4">
    <source>
        <dbReference type="Google" id="ProtNLM"/>
    </source>
</evidence>
<comment type="caution">
    <text evidence="2">The sequence shown here is derived from an EMBL/GenBank/DDBJ whole genome shotgun (WGS) entry which is preliminary data.</text>
</comment>
<dbReference type="InterPro" id="IPR008930">
    <property type="entry name" value="Terpenoid_cyclase/PrenylTrfase"/>
</dbReference>
<feature type="region of interest" description="Disordered" evidence="1">
    <location>
        <begin position="172"/>
        <end position="201"/>
    </location>
</feature>
<evidence type="ECO:0000313" key="3">
    <source>
        <dbReference type="Proteomes" id="UP000295573"/>
    </source>
</evidence>
<dbReference type="AlphaFoldDB" id="A0A4R2J092"/>
<protein>
    <recommendedName>
        <fullName evidence="4">Prenyltransferase/squalene oxidase-like repeat protein</fullName>
    </recommendedName>
</protein>
<accession>A0A4R2J092</accession>
<evidence type="ECO:0000256" key="1">
    <source>
        <dbReference type="SAM" id="MobiDB-lite"/>
    </source>
</evidence>
<dbReference type="EMBL" id="SLWR01000001">
    <property type="protein sequence ID" value="TCO51364.1"/>
    <property type="molecule type" value="Genomic_DNA"/>
</dbReference>
<feature type="compositionally biased region" description="Low complexity" evidence="1">
    <location>
        <begin position="96"/>
        <end position="110"/>
    </location>
</feature>
<evidence type="ECO:0000313" key="2">
    <source>
        <dbReference type="EMBL" id="TCO51364.1"/>
    </source>
</evidence>
<proteinExistence type="predicted"/>
<organism evidence="2 3">
    <name type="scientific">Kribbella antiqua</name>
    <dbReference type="NCBI Taxonomy" id="2512217"/>
    <lineage>
        <taxon>Bacteria</taxon>
        <taxon>Bacillati</taxon>
        <taxon>Actinomycetota</taxon>
        <taxon>Actinomycetes</taxon>
        <taxon>Propionibacteriales</taxon>
        <taxon>Kribbellaceae</taxon>
        <taxon>Kribbella</taxon>
    </lineage>
</organism>
<keyword evidence="3" id="KW-1185">Reference proteome</keyword>
<sequence length="353" mass="38819">MNTLLLGDPSPSLQWRAAVELEGIAHDDDDVQASCAEIRESAAIRSLLARLEAARNRPTAAGYLLCQLAYLGYRGPELSMAVEAMFAHQQSDGSWPAQAPSPSQSRPEPAVVWLDDDSDQPARKGQPLADGPRFVTMQTVVPLRGIAAAGFAADPGAERAYEWLLRERLPDGSWPAGPKADLGGPGRPSPPEKDYRRLPRGAGCRSATTGVVACFALHPERRRSDAARIGVDHLLARETRDESTLGWEVSRLVGLERAMGQITFYVTFDPAFLLDLASRCGVSAADRRVRDLVTWLETVRGPYGLWEHHAHPQLSRWLTFDLECSLRRLADGDWIGNEEPAGFTSSKRGNRRY</sequence>
<gene>
    <name evidence="2" type="ORF">EV646_101347</name>
</gene>
<dbReference type="RefSeq" id="WP_132143167.1">
    <property type="nucleotide sequence ID" value="NZ_SLWR01000001.1"/>
</dbReference>
<reference evidence="2 3" key="1">
    <citation type="journal article" date="2015" name="Stand. Genomic Sci.">
        <title>Genomic Encyclopedia of Bacterial and Archaeal Type Strains, Phase III: the genomes of soil and plant-associated and newly described type strains.</title>
        <authorList>
            <person name="Whitman W.B."/>
            <person name="Woyke T."/>
            <person name="Klenk H.P."/>
            <person name="Zhou Y."/>
            <person name="Lilburn T.G."/>
            <person name="Beck B.J."/>
            <person name="De Vos P."/>
            <person name="Vandamme P."/>
            <person name="Eisen J.A."/>
            <person name="Garrity G."/>
            <person name="Hugenholtz P."/>
            <person name="Kyrpides N.C."/>
        </authorList>
    </citation>
    <scope>NUCLEOTIDE SEQUENCE [LARGE SCALE GENOMIC DNA]</scope>
    <source>
        <strain evidence="2 3">VKM Ac-2541</strain>
    </source>
</reference>
<name>A0A4R2J092_9ACTN</name>
<dbReference type="Proteomes" id="UP000295573">
    <property type="component" value="Unassembled WGS sequence"/>
</dbReference>
<feature type="region of interest" description="Disordered" evidence="1">
    <location>
        <begin position="92"/>
        <end position="131"/>
    </location>
</feature>
<dbReference type="Gene3D" id="1.50.10.20">
    <property type="match status" value="1"/>
</dbReference>
<dbReference type="SUPFAM" id="SSF48239">
    <property type="entry name" value="Terpenoid cyclases/Protein prenyltransferases"/>
    <property type="match status" value="1"/>
</dbReference>
<dbReference type="OrthoDB" id="4920244at2"/>